<comment type="caution">
    <text evidence="2">The sequence shown here is derived from an EMBL/GenBank/DDBJ whole genome shotgun (WGS) entry which is preliminary data.</text>
</comment>
<organism evidence="2 3">
    <name type="scientific">Arthrobacter caoxuetaonis</name>
    <dbReference type="NCBI Taxonomy" id="2886935"/>
    <lineage>
        <taxon>Bacteria</taxon>
        <taxon>Bacillati</taxon>
        <taxon>Actinomycetota</taxon>
        <taxon>Actinomycetes</taxon>
        <taxon>Micrococcales</taxon>
        <taxon>Micrococcaceae</taxon>
        <taxon>Arthrobacter</taxon>
    </lineage>
</organism>
<keyword evidence="3" id="KW-1185">Reference proteome</keyword>
<dbReference type="InterPro" id="IPR014710">
    <property type="entry name" value="RmlC-like_jellyroll"/>
</dbReference>
<dbReference type="Gene3D" id="2.60.120.10">
    <property type="entry name" value="Jelly Rolls"/>
    <property type="match status" value="1"/>
</dbReference>
<dbReference type="Pfam" id="PF05899">
    <property type="entry name" value="Cupin_3"/>
    <property type="match status" value="1"/>
</dbReference>
<dbReference type="InterPro" id="IPR008579">
    <property type="entry name" value="UGlyAH_Cupin_dom"/>
</dbReference>
<dbReference type="EMBL" id="JAJFZV010000011">
    <property type="protein sequence ID" value="MCC3298481.1"/>
    <property type="molecule type" value="Genomic_DNA"/>
</dbReference>
<dbReference type="Proteomes" id="UP001139158">
    <property type="component" value="Unassembled WGS sequence"/>
</dbReference>
<feature type="domain" description="(S)-ureidoglycine aminohydrolase cupin" evidence="1">
    <location>
        <begin position="43"/>
        <end position="115"/>
    </location>
</feature>
<proteinExistence type="predicted"/>
<evidence type="ECO:0000259" key="1">
    <source>
        <dbReference type="Pfam" id="PF05899"/>
    </source>
</evidence>
<protein>
    <submittedName>
        <fullName evidence="2">Cupin domain-containing protein</fullName>
    </submittedName>
</protein>
<evidence type="ECO:0000313" key="3">
    <source>
        <dbReference type="Proteomes" id="UP001139158"/>
    </source>
</evidence>
<dbReference type="PANTHER" id="PTHR40943:SF1">
    <property type="entry name" value="CYTOPLASMIC PROTEIN"/>
    <property type="match status" value="1"/>
</dbReference>
<dbReference type="RefSeq" id="WP_227896345.1">
    <property type="nucleotide sequence ID" value="NZ_CP099466.1"/>
</dbReference>
<dbReference type="PANTHER" id="PTHR40943">
    <property type="entry name" value="CYTOPLASMIC PROTEIN-RELATED"/>
    <property type="match status" value="1"/>
</dbReference>
<dbReference type="AlphaFoldDB" id="A0A9X1SD97"/>
<sequence length="119" mass="13068">MAIVRTIAEVEESEKDVEPLALPLADPLGADIETKTYNLFSTKDESIHAGTWETAVGLSRWNFSDGGEVIYVLSGRMTVQRDGEEPKEVGPGDLAVFPQGWTGTWNVTEALSKVYVMYS</sequence>
<accession>A0A9X1SD97</accession>
<dbReference type="SUPFAM" id="SSF51182">
    <property type="entry name" value="RmlC-like cupins"/>
    <property type="match status" value="1"/>
</dbReference>
<gene>
    <name evidence="2" type="ORF">LJ757_11775</name>
</gene>
<name>A0A9X1SD97_9MICC</name>
<dbReference type="InterPro" id="IPR011051">
    <property type="entry name" value="RmlC_Cupin_sf"/>
</dbReference>
<reference evidence="2" key="1">
    <citation type="submission" date="2021-10" db="EMBL/GenBank/DDBJ databases">
        <title>Novel species in genus Arthrobacter.</title>
        <authorList>
            <person name="Liu Y."/>
        </authorList>
    </citation>
    <scope>NUCLEOTIDE SEQUENCE</scope>
    <source>
        <strain evidence="2">Zg-Y453</strain>
    </source>
</reference>
<evidence type="ECO:0000313" key="2">
    <source>
        <dbReference type="EMBL" id="MCC3298481.1"/>
    </source>
</evidence>